<evidence type="ECO:0008006" key="3">
    <source>
        <dbReference type="Google" id="ProtNLM"/>
    </source>
</evidence>
<dbReference type="InterPro" id="IPR010865">
    <property type="entry name" value="DUF1499"/>
</dbReference>
<gene>
    <name evidence="1" type="ORF">GA0070564_101417</name>
</gene>
<dbReference type="Pfam" id="PF07386">
    <property type="entry name" value="DUF1499"/>
    <property type="match status" value="1"/>
</dbReference>
<dbReference type="RefSeq" id="WP_091601623.1">
    <property type="nucleotide sequence ID" value="NZ_FMCX01000001.1"/>
</dbReference>
<dbReference type="EMBL" id="FMCX01000001">
    <property type="protein sequence ID" value="SCE70031.1"/>
    <property type="molecule type" value="Genomic_DNA"/>
</dbReference>
<keyword evidence="2" id="KW-1185">Reference proteome</keyword>
<accession>A0A1C4UEG7</accession>
<sequence>MKHFQSRAFLPVAPPVAAQRLRVGPEGLDRARPVEQVDAWTIRVRTGMSMRSWGEDVTASVRPAEGGSTVEVHSGSRLRTTLFDYGQNRRNVERVLSAVEG</sequence>
<evidence type="ECO:0000313" key="2">
    <source>
        <dbReference type="Proteomes" id="UP000199504"/>
    </source>
</evidence>
<name>A0A1C4UEG7_9ACTN</name>
<dbReference type="STRING" id="262898.GA0070564_101417"/>
<dbReference type="OrthoDB" id="4571327at2"/>
<dbReference type="Proteomes" id="UP000199504">
    <property type="component" value="Unassembled WGS sequence"/>
</dbReference>
<dbReference type="AlphaFoldDB" id="A0A1C4UEG7"/>
<reference evidence="2" key="1">
    <citation type="submission" date="2016-06" db="EMBL/GenBank/DDBJ databases">
        <authorList>
            <person name="Varghese N."/>
            <person name="Submissions Spin"/>
        </authorList>
    </citation>
    <scope>NUCLEOTIDE SEQUENCE [LARGE SCALE GENOMIC DNA]</scope>
    <source>
        <strain evidence="2">DSM 44830</strain>
    </source>
</reference>
<proteinExistence type="predicted"/>
<protein>
    <recommendedName>
        <fullName evidence="3">DUF1499 domain-containing protein</fullName>
    </recommendedName>
</protein>
<organism evidence="1 2">
    <name type="scientific">Micromonospora mirobrigensis</name>
    <dbReference type="NCBI Taxonomy" id="262898"/>
    <lineage>
        <taxon>Bacteria</taxon>
        <taxon>Bacillati</taxon>
        <taxon>Actinomycetota</taxon>
        <taxon>Actinomycetes</taxon>
        <taxon>Micromonosporales</taxon>
        <taxon>Micromonosporaceae</taxon>
        <taxon>Micromonospora</taxon>
    </lineage>
</organism>
<evidence type="ECO:0000313" key="1">
    <source>
        <dbReference type="EMBL" id="SCE70031.1"/>
    </source>
</evidence>